<keyword evidence="1" id="KW-0472">Membrane</keyword>
<accession>A0ABW7QFC2</accession>
<name>A0ABW7QFC2_9ACTN</name>
<feature type="transmembrane region" description="Helical" evidence="1">
    <location>
        <begin position="20"/>
        <end position="43"/>
    </location>
</feature>
<keyword evidence="1" id="KW-0812">Transmembrane</keyword>
<dbReference type="RefSeq" id="WP_397706777.1">
    <property type="nucleotide sequence ID" value="NZ_JBIRGN010000001.1"/>
</dbReference>
<evidence type="ECO:0000313" key="2">
    <source>
        <dbReference type="EMBL" id="MFH8543512.1"/>
    </source>
</evidence>
<evidence type="ECO:0008006" key="4">
    <source>
        <dbReference type="Google" id="ProtNLM"/>
    </source>
</evidence>
<dbReference type="EMBL" id="JBIRGQ010000001">
    <property type="protein sequence ID" value="MFH8543512.1"/>
    <property type="molecule type" value="Genomic_DNA"/>
</dbReference>
<evidence type="ECO:0000313" key="3">
    <source>
        <dbReference type="Proteomes" id="UP001610818"/>
    </source>
</evidence>
<keyword evidence="3" id="KW-1185">Reference proteome</keyword>
<organism evidence="2 3">
    <name type="scientific">Streptomyces longisporoflavus</name>
    <dbReference type="NCBI Taxonomy" id="28044"/>
    <lineage>
        <taxon>Bacteria</taxon>
        <taxon>Bacillati</taxon>
        <taxon>Actinomycetota</taxon>
        <taxon>Actinomycetes</taxon>
        <taxon>Kitasatosporales</taxon>
        <taxon>Streptomycetaceae</taxon>
        <taxon>Streptomyces</taxon>
    </lineage>
</organism>
<comment type="caution">
    <text evidence="2">The sequence shown here is derived from an EMBL/GenBank/DDBJ whole genome shotgun (WGS) entry which is preliminary data.</text>
</comment>
<reference evidence="2 3" key="1">
    <citation type="submission" date="2024-10" db="EMBL/GenBank/DDBJ databases">
        <title>The Natural Products Discovery Center: Release of the First 8490 Sequenced Strains for Exploring Actinobacteria Biosynthetic Diversity.</title>
        <authorList>
            <person name="Kalkreuter E."/>
            <person name="Kautsar S.A."/>
            <person name="Yang D."/>
            <person name="Bader C.D."/>
            <person name="Teijaro C.N."/>
            <person name="Fluegel L."/>
            <person name="Davis C.M."/>
            <person name="Simpson J.R."/>
            <person name="Lauterbach L."/>
            <person name="Steele A.D."/>
            <person name="Gui C."/>
            <person name="Meng S."/>
            <person name="Li G."/>
            <person name="Viehrig K."/>
            <person name="Ye F."/>
            <person name="Su P."/>
            <person name="Kiefer A.F."/>
            <person name="Nichols A."/>
            <person name="Cepeda A.J."/>
            <person name="Yan W."/>
            <person name="Fan B."/>
            <person name="Jiang Y."/>
            <person name="Adhikari A."/>
            <person name="Zheng C.-J."/>
            <person name="Schuster L."/>
            <person name="Cowan T.M."/>
            <person name="Smanski M.J."/>
            <person name="Chevrette M.G."/>
            <person name="De Carvalho L.P.S."/>
            <person name="Shen B."/>
        </authorList>
    </citation>
    <scope>NUCLEOTIDE SEQUENCE [LARGE SCALE GENOMIC DNA]</scope>
    <source>
        <strain evidence="2 3">NPDC017990</strain>
    </source>
</reference>
<dbReference type="Proteomes" id="UP001610818">
    <property type="component" value="Unassembled WGS sequence"/>
</dbReference>
<feature type="transmembrane region" description="Helical" evidence="1">
    <location>
        <begin position="49"/>
        <end position="66"/>
    </location>
</feature>
<proteinExistence type="predicted"/>
<protein>
    <recommendedName>
        <fullName evidence="4">Integral membrane protein</fullName>
    </recommendedName>
</protein>
<gene>
    <name evidence="2" type="ORF">ACH4F9_00705</name>
</gene>
<keyword evidence="1" id="KW-1133">Transmembrane helix</keyword>
<sequence>MASMQPLPAPSEGPLRPKGVLLVFSGGYAVGYTAALGVTGGAVDLTETLVAAGVQGVIAAVCWVFWQNR</sequence>
<evidence type="ECO:0000256" key="1">
    <source>
        <dbReference type="SAM" id="Phobius"/>
    </source>
</evidence>